<dbReference type="InterPro" id="IPR004629">
    <property type="entry name" value="WecG_TagA_CpsF"/>
</dbReference>
<dbReference type="InterPro" id="IPR034714">
    <property type="entry name" value="TagA_TarA"/>
</dbReference>
<dbReference type="CDD" id="cd06533">
    <property type="entry name" value="Glyco_transf_WecG_TagA"/>
    <property type="match status" value="1"/>
</dbReference>
<keyword evidence="3 5" id="KW-0777">Teichoic acid biosynthesis</keyword>
<evidence type="ECO:0000256" key="3">
    <source>
        <dbReference type="ARBA" id="ARBA00022944"/>
    </source>
</evidence>
<evidence type="ECO:0000313" key="7">
    <source>
        <dbReference type="Proteomes" id="UP000512286"/>
    </source>
</evidence>
<accession>A0A7D6VMU0</accession>
<dbReference type="RefSeq" id="WP_181600742.1">
    <property type="nucleotide sequence ID" value="NZ_CP059378.1"/>
</dbReference>
<dbReference type="HAMAP" id="MF_02070">
    <property type="entry name" value="TagA_TarA"/>
    <property type="match status" value="1"/>
</dbReference>
<sequence length="242" mass="27370">MFINILGFKIYKNTKTELIELLNSYPKVNIISGNPEVLFNGLNNKTLGDNFRKDSSIIIPDGVGTVLASKIQGTPVKEKIPGIEVMGEIIKKAEREGKGIYLLGAKEEVLLKCNENLLIKYPKLNIVGMKNGYFKKEDSDLIAKDIKSKNPYAIFIAMGSPRQEEFISKYMDELPCKIFMGVGGSFDVFAGNVNRAPKWMISLGLEWLYRVSKEPWRIKRLGAIPKFLWLVLKNKIKRGSHE</sequence>
<keyword evidence="1 5" id="KW-0328">Glycosyltransferase</keyword>
<dbReference type="PANTHER" id="PTHR34136:SF1">
    <property type="entry name" value="UDP-N-ACETYL-D-MANNOSAMINURONIC ACID TRANSFERASE"/>
    <property type="match status" value="1"/>
</dbReference>
<keyword evidence="4 5" id="KW-0961">Cell wall biogenesis/degradation</keyword>
<gene>
    <name evidence="6" type="ORF">HZF06_14750</name>
</gene>
<evidence type="ECO:0000256" key="4">
    <source>
        <dbReference type="ARBA" id="ARBA00023316"/>
    </source>
</evidence>
<dbReference type="Pfam" id="PF03808">
    <property type="entry name" value="Glyco_tran_WecG"/>
    <property type="match status" value="1"/>
</dbReference>
<evidence type="ECO:0000256" key="2">
    <source>
        <dbReference type="ARBA" id="ARBA00022679"/>
    </source>
</evidence>
<dbReference type="EMBL" id="CP059378">
    <property type="protein sequence ID" value="QLY78347.1"/>
    <property type="molecule type" value="Genomic_DNA"/>
</dbReference>
<dbReference type="GO" id="GO:0047244">
    <property type="term" value="F:N-acetylglucosaminyldiphosphoundecaprenol N-acetyl-beta-D-mannosaminyltransferase activity"/>
    <property type="evidence" value="ECO:0007669"/>
    <property type="project" value="UniProtKB-UniRule"/>
</dbReference>
<name>A0A7D6VMU0_9CLOT</name>
<dbReference type="Proteomes" id="UP000512286">
    <property type="component" value="Chromosome"/>
</dbReference>
<organism evidence="6 7">
    <name type="scientific">Clostridium intestinale</name>
    <dbReference type="NCBI Taxonomy" id="36845"/>
    <lineage>
        <taxon>Bacteria</taxon>
        <taxon>Bacillati</taxon>
        <taxon>Bacillota</taxon>
        <taxon>Clostridia</taxon>
        <taxon>Eubacteriales</taxon>
        <taxon>Clostridiaceae</taxon>
        <taxon>Clostridium</taxon>
    </lineage>
</organism>
<dbReference type="GO" id="GO:0019350">
    <property type="term" value="P:teichoic acid biosynthetic process"/>
    <property type="evidence" value="ECO:0007669"/>
    <property type="project" value="UniProtKB-UniRule"/>
</dbReference>
<proteinExistence type="inferred from homology"/>
<dbReference type="EC" id="2.4.1.187" evidence="5"/>
<evidence type="ECO:0000256" key="1">
    <source>
        <dbReference type="ARBA" id="ARBA00022676"/>
    </source>
</evidence>
<dbReference type="UniPathway" id="UPA00632"/>
<comment type="catalytic activity">
    <reaction evidence="5">
        <text>UDP-N-acetyl-alpha-D-mannosamine + N-acetyl-alpha-D-glucosaminyl-di-trans,octa-cis-undecaprenyl diphosphate = N-acetyl-beta-D-mannosaminyl-(1-&gt;4)-N-acetyl-alpha-D-glucosaminyl di-trans,octa-cis-undecaprenyl diphosphate + UDP + H(+)</text>
        <dbReference type="Rhea" id="RHEA:16053"/>
        <dbReference type="ChEBI" id="CHEBI:15378"/>
        <dbReference type="ChEBI" id="CHEBI:58223"/>
        <dbReference type="ChEBI" id="CHEBI:62959"/>
        <dbReference type="ChEBI" id="CHEBI:68623"/>
        <dbReference type="ChEBI" id="CHEBI:132210"/>
        <dbReference type="EC" id="2.4.1.187"/>
    </reaction>
</comment>
<evidence type="ECO:0000256" key="5">
    <source>
        <dbReference type="HAMAP-Rule" id="MF_02070"/>
    </source>
</evidence>
<protein>
    <recommendedName>
        <fullName evidence="5">N-acetylglucosaminyldiphosphoundecaprenol N-acetyl-beta-D-mannosaminyltransferase</fullName>
        <ecNumber evidence="5">2.4.1.187</ecNumber>
    </recommendedName>
    <alternativeName>
        <fullName evidence="5">N-acetylmannosaminyltransferase</fullName>
    </alternativeName>
    <alternativeName>
        <fullName evidence="5">UDP-N-acetylmannosamine transferase</fullName>
    </alternativeName>
    <alternativeName>
        <fullName evidence="5">UDP-N-acetylmannosamine:N-acetylglucosaminyl pyrophosphorylundecaprenol N-acetylmannosaminyltransferase</fullName>
    </alternativeName>
</protein>
<comment type="similarity">
    <text evidence="5">Belongs to the glycosyltransferase 26 family. TagA/TarA subfamily.</text>
</comment>
<dbReference type="KEGG" id="cint:HZF06_14750"/>
<dbReference type="PANTHER" id="PTHR34136">
    <property type="match status" value="1"/>
</dbReference>
<dbReference type="NCBIfam" id="TIGR00696">
    <property type="entry name" value="wecG_tagA_cpsF"/>
    <property type="match status" value="1"/>
</dbReference>
<dbReference type="GO" id="GO:0071555">
    <property type="term" value="P:cell wall organization"/>
    <property type="evidence" value="ECO:0007669"/>
    <property type="project" value="UniProtKB-KW"/>
</dbReference>
<comment type="function">
    <text evidence="5">Catalyzes the conversion of GlcNAc-PP-undecaprenol into ManNAc-GlcNAc-PP-undecaprenol, the first committed lipid intermediate in the de novo synthesis of teichoic acid.</text>
</comment>
<dbReference type="AlphaFoldDB" id="A0A7D6VMU0"/>
<reference evidence="6 7" key="1">
    <citation type="submission" date="2020-07" db="EMBL/GenBank/DDBJ databases">
        <title>Electron transfer.</title>
        <authorList>
            <person name="Huang L."/>
            <person name="Liu X."/>
            <person name="Zhou S."/>
        </authorList>
    </citation>
    <scope>NUCLEOTIDE SEQUENCE [LARGE SCALE GENOMIC DNA]</scope>
    <source>
        <strain evidence="6 7">Lx1</strain>
    </source>
</reference>
<evidence type="ECO:0000313" key="6">
    <source>
        <dbReference type="EMBL" id="QLY78347.1"/>
    </source>
</evidence>
<comment type="pathway">
    <text evidence="5">Cell wall biogenesis; teichoic acid biosynthesis.</text>
</comment>
<keyword evidence="2 5" id="KW-0808">Transferase</keyword>